<feature type="domain" description="O-methyltransferase dimerisation" evidence="4">
    <location>
        <begin position="27"/>
        <end position="105"/>
    </location>
</feature>
<dbReference type="InterPro" id="IPR012967">
    <property type="entry name" value="COMT_dimerisation"/>
</dbReference>
<dbReference type="Gramene" id="ESW25085">
    <property type="protein sequence ID" value="ESW25085"/>
    <property type="gene ID" value="PHAVU_003G006200g"/>
</dbReference>
<dbReference type="EMBL" id="CM002290">
    <property type="protein sequence ID" value="ESW25085.1"/>
    <property type="molecule type" value="Genomic_DNA"/>
</dbReference>
<dbReference type="GO" id="GO:0008168">
    <property type="term" value="F:methyltransferase activity"/>
    <property type="evidence" value="ECO:0007669"/>
    <property type="project" value="UniProtKB-KW"/>
</dbReference>
<dbReference type="Pfam" id="PF08100">
    <property type="entry name" value="Dimerisation"/>
    <property type="match status" value="1"/>
</dbReference>
<sequence>MGSNSKEIEVPLEVEKVDDSYLSALLLCFSNVLPAVLNAAIDMNLFDVIAKAKSCCDDASFSASQIASLIPNEHPQLANRLERMLPLLASYSLLHCSIRSNEDGYLLPKLVKFRPNFCNFILGPYCAEKNSHRHFRMLFAPKQGSTSINESQKEDTGKKSQDILFSENRFCSLSVWDLLRLTPWVFYSEIFTRHSSLCLLSFG</sequence>
<dbReference type="InterPro" id="IPR036388">
    <property type="entry name" value="WH-like_DNA-bd_sf"/>
</dbReference>
<keyword evidence="1" id="KW-0489">Methyltransferase</keyword>
<dbReference type="SMR" id="V7C732"/>
<dbReference type="FunFam" id="1.10.10.10:FF:000357">
    <property type="entry name" value="Caffeic acid 3-O-methyltransferase"/>
    <property type="match status" value="1"/>
</dbReference>
<gene>
    <name evidence="5" type="ORF">PHAVU_003G006200g</name>
</gene>
<keyword evidence="6" id="KW-1185">Reference proteome</keyword>
<keyword evidence="2" id="KW-0808">Transferase</keyword>
<dbReference type="OrthoDB" id="1431252at2759"/>
<evidence type="ECO:0000256" key="3">
    <source>
        <dbReference type="ARBA" id="ARBA00022691"/>
    </source>
</evidence>
<organism evidence="5 6">
    <name type="scientific">Phaseolus vulgaris</name>
    <name type="common">Kidney bean</name>
    <name type="synonym">French bean</name>
    <dbReference type="NCBI Taxonomy" id="3885"/>
    <lineage>
        <taxon>Eukaryota</taxon>
        <taxon>Viridiplantae</taxon>
        <taxon>Streptophyta</taxon>
        <taxon>Embryophyta</taxon>
        <taxon>Tracheophyta</taxon>
        <taxon>Spermatophyta</taxon>
        <taxon>Magnoliopsida</taxon>
        <taxon>eudicotyledons</taxon>
        <taxon>Gunneridae</taxon>
        <taxon>Pentapetalae</taxon>
        <taxon>rosids</taxon>
        <taxon>fabids</taxon>
        <taxon>Fabales</taxon>
        <taxon>Fabaceae</taxon>
        <taxon>Papilionoideae</taxon>
        <taxon>50 kb inversion clade</taxon>
        <taxon>NPAAA clade</taxon>
        <taxon>indigoferoid/millettioid clade</taxon>
        <taxon>Phaseoleae</taxon>
        <taxon>Phaseolus</taxon>
    </lineage>
</organism>
<name>V7C732_PHAVU</name>
<dbReference type="SUPFAM" id="SSF46785">
    <property type="entry name" value="Winged helix' DNA-binding domain"/>
    <property type="match status" value="1"/>
</dbReference>
<dbReference type="Proteomes" id="UP000000226">
    <property type="component" value="Chromosome 3"/>
</dbReference>
<keyword evidence="3" id="KW-0949">S-adenosyl-L-methionine</keyword>
<evidence type="ECO:0000256" key="2">
    <source>
        <dbReference type="ARBA" id="ARBA00022679"/>
    </source>
</evidence>
<dbReference type="AlphaFoldDB" id="V7C732"/>
<evidence type="ECO:0000313" key="5">
    <source>
        <dbReference type="EMBL" id="ESW25085.1"/>
    </source>
</evidence>
<evidence type="ECO:0000313" key="6">
    <source>
        <dbReference type="Proteomes" id="UP000000226"/>
    </source>
</evidence>
<dbReference type="Gene3D" id="1.10.10.10">
    <property type="entry name" value="Winged helix-like DNA-binding domain superfamily/Winged helix DNA-binding domain"/>
    <property type="match status" value="1"/>
</dbReference>
<evidence type="ECO:0000256" key="1">
    <source>
        <dbReference type="ARBA" id="ARBA00022603"/>
    </source>
</evidence>
<dbReference type="GO" id="GO:0046983">
    <property type="term" value="F:protein dimerization activity"/>
    <property type="evidence" value="ECO:0007669"/>
    <property type="project" value="InterPro"/>
</dbReference>
<dbReference type="STRING" id="3885.V7C732"/>
<proteinExistence type="predicted"/>
<accession>V7C732</accession>
<evidence type="ECO:0000259" key="4">
    <source>
        <dbReference type="Pfam" id="PF08100"/>
    </source>
</evidence>
<protein>
    <recommendedName>
        <fullName evidence="4">O-methyltransferase dimerisation domain-containing protein</fullName>
    </recommendedName>
</protein>
<dbReference type="GO" id="GO:0032259">
    <property type="term" value="P:methylation"/>
    <property type="evidence" value="ECO:0007669"/>
    <property type="project" value="UniProtKB-KW"/>
</dbReference>
<dbReference type="eggNOG" id="KOG3178">
    <property type="taxonomic scope" value="Eukaryota"/>
</dbReference>
<reference evidence="6" key="1">
    <citation type="journal article" date="2014" name="Nat. Genet.">
        <title>A reference genome for common bean and genome-wide analysis of dual domestications.</title>
        <authorList>
            <person name="Schmutz J."/>
            <person name="McClean P.E."/>
            <person name="Mamidi S."/>
            <person name="Wu G.A."/>
            <person name="Cannon S.B."/>
            <person name="Grimwood J."/>
            <person name="Jenkins J."/>
            <person name="Shu S."/>
            <person name="Song Q."/>
            <person name="Chavarro C."/>
            <person name="Torres-Torres M."/>
            <person name="Geffroy V."/>
            <person name="Moghaddam S.M."/>
            <person name="Gao D."/>
            <person name="Abernathy B."/>
            <person name="Barry K."/>
            <person name="Blair M."/>
            <person name="Brick M.A."/>
            <person name="Chovatia M."/>
            <person name="Gepts P."/>
            <person name="Goodstein D.M."/>
            <person name="Gonzales M."/>
            <person name="Hellsten U."/>
            <person name="Hyten D.L."/>
            <person name="Jia G."/>
            <person name="Kelly J.D."/>
            <person name="Kudrna D."/>
            <person name="Lee R."/>
            <person name="Richard M.M."/>
            <person name="Miklas P.N."/>
            <person name="Osorno J.M."/>
            <person name="Rodrigues J."/>
            <person name="Thareau V."/>
            <person name="Urrea C.A."/>
            <person name="Wang M."/>
            <person name="Yu Y."/>
            <person name="Zhang M."/>
            <person name="Wing R.A."/>
            <person name="Cregan P.B."/>
            <person name="Rokhsar D.S."/>
            <person name="Jackson S.A."/>
        </authorList>
    </citation>
    <scope>NUCLEOTIDE SEQUENCE [LARGE SCALE GENOMIC DNA]</scope>
    <source>
        <strain evidence="6">cv. G19833</strain>
    </source>
</reference>
<dbReference type="InterPro" id="IPR036390">
    <property type="entry name" value="WH_DNA-bd_sf"/>
</dbReference>